<accession>A0A0A9EVT0</accession>
<name>A0A0A9EVT0_ARUDO</name>
<dbReference type="AlphaFoldDB" id="A0A0A9EVT0"/>
<proteinExistence type="predicted"/>
<reference evidence="1" key="2">
    <citation type="journal article" date="2015" name="Data Brief">
        <title>Shoot transcriptome of the giant reed, Arundo donax.</title>
        <authorList>
            <person name="Barrero R.A."/>
            <person name="Guerrero F.D."/>
            <person name="Moolhuijzen P."/>
            <person name="Goolsby J.A."/>
            <person name="Tidwell J."/>
            <person name="Bellgard S.E."/>
            <person name="Bellgard M.I."/>
        </authorList>
    </citation>
    <scope>NUCLEOTIDE SEQUENCE</scope>
    <source>
        <tissue evidence="1">Shoot tissue taken approximately 20 cm above the soil surface</tissue>
    </source>
</reference>
<evidence type="ECO:0000313" key="1">
    <source>
        <dbReference type="EMBL" id="JAE04192.1"/>
    </source>
</evidence>
<organism evidence="1">
    <name type="scientific">Arundo donax</name>
    <name type="common">Giant reed</name>
    <name type="synonym">Donax arundinaceus</name>
    <dbReference type="NCBI Taxonomy" id="35708"/>
    <lineage>
        <taxon>Eukaryota</taxon>
        <taxon>Viridiplantae</taxon>
        <taxon>Streptophyta</taxon>
        <taxon>Embryophyta</taxon>
        <taxon>Tracheophyta</taxon>
        <taxon>Spermatophyta</taxon>
        <taxon>Magnoliopsida</taxon>
        <taxon>Liliopsida</taxon>
        <taxon>Poales</taxon>
        <taxon>Poaceae</taxon>
        <taxon>PACMAD clade</taxon>
        <taxon>Arundinoideae</taxon>
        <taxon>Arundineae</taxon>
        <taxon>Arundo</taxon>
    </lineage>
</organism>
<protein>
    <submittedName>
        <fullName evidence="1">Uncharacterized protein</fullName>
    </submittedName>
</protein>
<reference evidence="1" key="1">
    <citation type="submission" date="2014-09" db="EMBL/GenBank/DDBJ databases">
        <authorList>
            <person name="Magalhaes I.L.F."/>
            <person name="Oliveira U."/>
            <person name="Santos F.R."/>
            <person name="Vidigal T.H.D.A."/>
            <person name="Brescovit A.D."/>
            <person name="Santos A.J."/>
        </authorList>
    </citation>
    <scope>NUCLEOTIDE SEQUENCE</scope>
    <source>
        <tissue evidence="1">Shoot tissue taken approximately 20 cm above the soil surface</tissue>
    </source>
</reference>
<sequence length="44" mass="5108">MTKPTHNPHFTTELIQSITIEILIQEFLHSYFSSIPISMVDFSI</sequence>
<dbReference type="EMBL" id="GBRH01193704">
    <property type="protein sequence ID" value="JAE04192.1"/>
    <property type="molecule type" value="Transcribed_RNA"/>
</dbReference>